<dbReference type="InterPro" id="IPR036388">
    <property type="entry name" value="WH-like_DNA-bd_sf"/>
</dbReference>
<dbReference type="Pfam" id="PF00126">
    <property type="entry name" value="HTH_1"/>
    <property type="match status" value="1"/>
</dbReference>
<protein>
    <submittedName>
        <fullName evidence="7">LysR family transcriptional regulator</fullName>
    </submittedName>
</protein>
<dbReference type="Pfam" id="PF03466">
    <property type="entry name" value="LysR_substrate"/>
    <property type="match status" value="1"/>
</dbReference>
<dbReference type="PANTHER" id="PTHR30537">
    <property type="entry name" value="HTH-TYPE TRANSCRIPTIONAL REGULATOR"/>
    <property type="match status" value="1"/>
</dbReference>
<dbReference type="CDD" id="cd08422">
    <property type="entry name" value="PBP2_CrgA_like"/>
    <property type="match status" value="1"/>
</dbReference>
<dbReference type="GO" id="GO:0003677">
    <property type="term" value="F:DNA binding"/>
    <property type="evidence" value="ECO:0007669"/>
    <property type="project" value="UniProtKB-KW"/>
</dbReference>
<dbReference type="SUPFAM" id="SSF53850">
    <property type="entry name" value="Periplasmic binding protein-like II"/>
    <property type="match status" value="1"/>
</dbReference>
<evidence type="ECO:0000256" key="2">
    <source>
        <dbReference type="ARBA" id="ARBA00023015"/>
    </source>
</evidence>
<sequence length="342" mass="36137">MKEQMSLERLTGIVAFARAASSGSFTAAARSLSVSPSAVSRTIGRLERQLGVRLFSRTTRSLTLTAEGQALHDRALQLLRAAEEVVQSAAAARLEPAGVLKVAASMPIGVRLLAPALPEFHRRHPKLRVDLRLGDRFVNLVEEGIDVAVRIGHLADSGLVSRGLARTRIGAFASPAYLARRGVPAHPEDLRDHDCVSFRYQASGQVMAWSFRVGRRIVEFRPDASMVVDASDAIAEVLAAGGGIGLLGSFIAEPYVERGLLRPVLGRFAIDGAPITAVWPESRRASPNARAFIAYLSEVFAPLASGGVGEPAGAAPAGMSAGAQPDPAPSAVSRSRRNSAKA</sequence>
<keyword evidence="4" id="KW-0804">Transcription</keyword>
<comment type="caution">
    <text evidence="7">The sequence shown here is derived from an EMBL/GenBank/DDBJ whole genome shotgun (WGS) entry which is preliminary data.</text>
</comment>
<evidence type="ECO:0000256" key="5">
    <source>
        <dbReference type="SAM" id="MobiDB-lite"/>
    </source>
</evidence>
<evidence type="ECO:0000313" key="8">
    <source>
        <dbReference type="Proteomes" id="UP000249135"/>
    </source>
</evidence>
<feature type="domain" description="HTH lysR-type" evidence="6">
    <location>
        <begin position="8"/>
        <end position="65"/>
    </location>
</feature>
<feature type="compositionally biased region" description="Low complexity" evidence="5">
    <location>
        <begin position="311"/>
        <end position="323"/>
    </location>
</feature>
<dbReference type="InterPro" id="IPR036390">
    <property type="entry name" value="WH_DNA-bd_sf"/>
</dbReference>
<evidence type="ECO:0000256" key="4">
    <source>
        <dbReference type="ARBA" id="ARBA00023163"/>
    </source>
</evidence>
<accession>A0A2W5QCD6</accession>
<dbReference type="PANTHER" id="PTHR30537:SF5">
    <property type="entry name" value="HTH-TYPE TRANSCRIPTIONAL ACTIVATOR TTDR-RELATED"/>
    <property type="match status" value="1"/>
</dbReference>
<keyword evidence="3" id="KW-0238">DNA-binding</keyword>
<dbReference type="FunFam" id="1.10.10.10:FF:000001">
    <property type="entry name" value="LysR family transcriptional regulator"/>
    <property type="match status" value="1"/>
</dbReference>
<dbReference type="InterPro" id="IPR000847">
    <property type="entry name" value="LysR_HTH_N"/>
</dbReference>
<dbReference type="Proteomes" id="UP000249135">
    <property type="component" value="Unassembled WGS sequence"/>
</dbReference>
<dbReference type="EMBL" id="QFPP01000110">
    <property type="protein sequence ID" value="PZQ74868.1"/>
    <property type="molecule type" value="Genomic_DNA"/>
</dbReference>
<dbReference type="PRINTS" id="PR00039">
    <property type="entry name" value="HTHLYSR"/>
</dbReference>
<gene>
    <name evidence="7" type="ORF">DI563_11135</name>
</gene>
<organism evidence="7 8">
    <name type="scientific">Variovorax paradoxus</name>
    <dbReference type="NCBI Taxonomy" id="34073"/>
    <lineage>
        <taxon>Bacteria</taxon>
        <taxon>Pseudomonadati</taxon>
        <taxon>Pseudomonadota</taxon>
        <taxon>Betaproteobacteria</taxon>
        <taxon>Burkholderiales</taxon>
        <taxon>Comamonadaceae</taxon>
        <taxon>Variovorax</taxon>
    </lineage>
</organism>
<dbReference type="InterPro" id="IPR058163">
    <property type="entry name" value="LysR-type_TF_proteobact-type"/>
</dbReference>
<dbReference type="InterPro" id="IPR005119">
    <property type="entry name" value="LysR_subst-bd"/>
</dbReference>
<dbReference type="GO" id="GO:0003700">
    <property type="term" value="F:DNA-binding transcription factor activity"/>
    <property type="evidence" value="ECO:0007669"/>
    <property type="project" value="InterPro"/>
</dbReference>
<evidence type="ECO:0000259" key="6">
    <source>
        <dbReference type="PROSITE" id="PS50931"/>
    </source>
</evidence>
<dbReference type="Gene3D" id="3.40.190.290">
    <property type="match status" value="1"/>
</dbReference>
<dbReference type="Gene3D" id="1.10.10.10">
    <property type="entry name" value="Winged helix-like DNA-binding domain superfamily/Winged helix DNA-binding domain"/>
    <property type="match status" value="1"/>
</dbReference>
<keyword evidence="2" id="KW-0805">Transcription regulation</keyword>
<evidence type="ECO:0000256" key="1">
    <source>
        <dbReference type="ARBA" id="ARBA00009437"/>
    </source>
</evidence>
<evidence type="ECO:0000313" key="7">
    <source>
        <dbReference type="EMBL" id="PZQ74868.1"/>
    </source>
</evidence>
<dbReference type="PROSITE" id="PS50931">
    <property type="entry name" value="HTH_LYSR"/>
    <property type="match status" value="1"/>
</dbReference>
<proteinExistence type="inferred from homology"/>
<comment type="similarity">
    <text evidence="1">Belongs to the LysR transcriptional regulatory family.</text>
</comment>
<dbReference type="SUPFAM" id="SSF46785">
    <property type="entry name" value="Winged helix' DNA-binding domain"/>
    <property type="match status" value="1"/>
</dbReference>
<dbReference type="AlphaFoldDB" id="A0A2W5QCD6"/>
<reference evidence="7 8" key="1">
    <citation type="submission" date="2017-08" db="EMBL/GenBank/DDBJ databases">
        <title>Infants hospitalized years apart are colonized by the same room-sourced microbial strains.</title>
        <authorList>
            <person name="Brooks B."/>
            <person name="Olm M.R."/>
            <person name="Firek B.A."/>
            <person name="Baker R."/>
            <person name="Thomas B.C."/>
            <person name="Morowitz M.J."/>
            <person name="Banfield J.F."/>
        </authorList>
    </citation>
    <scope>NUCLEOTIDE SEQUENCE [LARGE SCALE GENOMIC DNA]</scope>
    <source>
        <strain evidence="7">S2_005_003_R2_41</strain>
    </source>
</reference>
<evidence type="ECO:0000256" key="3">
    <source>
        <dbReference type="ARBA" id="ARBA00023125"/>
    </source>
</evidence>
<feature type="region of interest" description="Disordered" evidence="5">
    <location>
        <begin position="311"/>
        <end position="342"/>
    </location>
</feature>
<name>A0A2W5QCD6_VARPD</name>